<keyword evidence="2" id="KW-0808">Transferase</keyword>
<accession>A0ABP7T7E5</accession>
<dbReference type="InterPro" id="IPR029063">
    <property type="entry name" value="SAM-dependent_MTases_sf"/>
</dbReference>
<protein>
    <submittedName>
        <fullName evidence="2">Methyltransferase domain-containing protein</fullName>
    </submittedName>
</protein>
<dbReference type="SUPFAM" id="SSF53335">
    <property type="entry name" value="S-adenosyl-L-methionine-dependent methyltransferases"/>
    <property type="match status" value="1"/>
</dbReference>
<gene>
    <name evidence="2" type="ORF">GCM10022247_52970</name>
</gene>
<dbReference type="CDD" id="cd02440">
    <property type="entry name" value="AdoMet_MTases"/>
    <property type="match status" value="1"/>
</dbReference>
<dbReference type="GO" id="GO:0032259">
    <property type="term" value="P:methylation"/>
    <property type="evidence" value="ECO:0007669"/>
    <property type="project" value="UniProtKB-KW"/>
</dbReference>
<evidence type="ECO:0000313" key="2">
    <source>
        <dbReference type="EMBL" id="GAA4022173.1"/>
    </source>
</evidence>
<dbReference type="Proteomes" id="UP001501747">
    <property type="component" value="Unassembled WGS sequence"/>
</dbReference>
<reference evidence="3" key="1">
    <citation type="journal article" date="2019" name="Int. J. Syst. Evol. Microbiol.">
        <title>The Global Catalogue of Microorganisms (GCM) 10K type strain sequencing project: providing services to taxonomists for standard genome sequencing and annotation.</title>
        <authorList>
            <consortium name="The Broad Institute Genomics Platform"/>
            <consortium name="The Broad Institute Genome Sequencing Center for Infectious Disease"/>
            <person name="Wu L."/>
            <person name="Ma J."/>
        </authorList>
    </citation>
    <scope>NUCLEOTIDE SEQUENCE [LARGE SCALE GENOMIC DNA]</scope>
    <source>
        <strain evidence="3">JCM 17342</strain>
    </source>
</reference>
<feature type="domain" description="Methyltransferase type 11" evidence="1">
    <location>
        <begin position="38"/>
        <end position="129"/>
    </location>
</feature>
<proteinExistence type="predicted"/>
<evidence type="ECO:0000313" key="3">
    <source>
        <dbReference type="Proteomes" id="UP001501747"/>
    </source>
</evidence>
<comment type="caution">
    <text evidence="2">The sequence shown here is derived from an EMBL/GenBank/DDBJ whole genome shotgun (WGS) entry which is preliminary data.</text>
</comment>
<dbReference type="Gene3D" id="3.40.50.150">
    <property type="entry name" value="Vaccinia Virus protein VP39"/>
    <property type="match status" value="1"/>
</dbReference>
<dbReference type="RefSeq" id="WP_344880051.1">
    <property type="nucleotide sequence ID" value="NZ_BAABAL010000018.1"/>
</dbReference>
<dbReference type="PANTHER" id="PTHR43591">
    <property type="entry name" value="METHYLTRANSFERASE"/>
    <property type="match status" value="1"/>
</dbReference>
<dbReference type="GO" id="GO:0008168">
    <property type="term" value="F:methyltransferase activity"/>
    <property type="evidence" value="ECO:0007669"/>
    <property type="project" value="UniProtKB-KW"/>
</dbReference>
<sequence length="236" mass="25299">MVNDLSSALDRLDTLPASVELRKRSYELLSARPGDAVLDVGCGTGLAVAELAERGVRAEGLDPSPDMIGAARTRYPRAEFTLGVAESLPQADGSLHGYRADKVLHAVADPEAAIAEAARVLAPGGRIVVLGQDWEGVAVDSDDPVLTRRLMAVLSEGVPHPTIARSTRNLVLDAGFRDVQVEGRLLVFTGADAMMHLLRRTANDPDGPRWLADQLDRAERDRFFGMAPVLITSGTR</sequence>
<keyword evidence="3" id="KW-1185">Reference proteome</keyword>
<name>A0ABP7T7E5_9PSEU</name>
<dbReference type="PANTHER" id="PTHR43591:SF78">
    <property type="entry name" value="SLR0407 PROTEIN"/>
    <property type="match status" value="1"/>
</dbReference>
<organism evidence="2 3">
    <name type="scientific">Allokutzneria multivorans</name>
    <dbReference type="NCBI Taxonomy" id="1142134"/>
    <lineage>
        <taxon>Bacteria</taxon>
        <taxon>Bacillati</taxon>
        <taxon>Actinomycetota</taxon>
        <taxon>Actinomycetes</taxon>
        <taxon>Pseudonocardiales</taxon>
        <taxon>Pseudonocardiaceae</taxon>
        <taxon>Allokutzneria</taxon>
    </lineage>
</organism>
<dbReference type="InterPro" id="IPR013216">
    <property type="entry name" value="Methyltransf_11"/>
</dbReference>
<evidence type="ECO:0000259" key="1">
    <source>
        <dbReference type="Pfam" id="PF08241"/>
    </source>
</evidence>
<dbReference type="EMBL" id="BAABAL010000018">
    <property type="protein sequence ID" value="GAA4022173.1"/>
    <property type="molecule type" value="Genomic_DNA"/>
</dbReference>
<dbReference type="Pfam" id="PF08241">
    <property type="entry name" value="Methyltransf_11"/>
    <property type="match status" value="1"/>
</dbReference>
<keyword evidence="2" id="KW-0489">Methyltransferase</keyword>